<dbReference type="Proteomes" id="UP000444721">
    <property type="component" value="Unassembled WGS sequence"/>
</dbReference>
<keyword evidence="4" id="KW-1133">Transmembrane helix</keyword>
<dbReference type="OrthoDB" id="10262884at2759"/>
<reference evidence="5 6" key="1">
    <citation type="journal article" date="2019" name="Sci. Rep.">
        <title>Nanopore sequencing improves the draft genome of the human pathogenic amoeba Naegleria fowleri.</title>
        <authorList>
            <person name="Liechti N."/>
            <person name="Schurch N."/>
            <person name="Bruggmann R."/>
            <person name="Wittwer M."/>
        </authorList>
    </citation>
    <scope>NUCLEOTIDE SEQUENCE [LARGE SCALE GENOMIC DNA]</scope>
    <source>
        <strain evidence="5 6">ATCC 30894</strain>
    </source>
</reference>
<protein>
    <recommendedName>
        <fullName evidence="7">PSI domain-containing protein</fullName>
    </recommendedName>
</protein>
<dbReference type="OMA" id="IREVYYW"/>
<dbReference type="VEuPathDB" id="AmoebaDB:NF0101860"/>
<name>A0A6A5BLX3_NAEFO</name>
<sequence length="364" mass="39892">MNVLIVSEVKDSTTTTTSGIRRSACTIPKSNNSRECFVCDDDDRTKRVNRGDAWSGTFNHHCYDESNGCNARSIITSEISSSSLDSSSRSTLSKFSSSSSPLKLLNSIPLVSLLVFLLLLSFIGSKLVCAQDFCKTFSDCTSCVEAADNSCLWCATSDTCVSVVSVFDESTGSYQLSTSQCPIPNEPISLFTEMCMDPLFETCGNRQLPNIVESNSSIFQHPSTNPTQSNKLQDISKCHDHLDCVSDKDCVYISKGFFTVTGTNPSDDGKSRVIPLGINGTCWRALPILGSPTSRTVHRGGLVYYIESEESYYATCIIREVYYWVIIAASIAAIGCCVCTGCICCLCCFCLYCKRDRRYISLNS</sequence>
<comment type="caution">
    <text evidence="5">The sequence shown here is derived from an EMBL/GenBank/DDBJ whole genome shotgun (WGS) entry which is preliminary data.</text>
</comment>
<dbReference type="VEuPathDB" id="AmoebaDB:FDP41_005763"/>
<dbReference type="InterPro" id="IPR002165">
    <property type="entry name" value="Plexin_repeat"/>
</dbReference>
<keyword evidence="2 4" id="KW-0472">Membrane</keyword>
<organism evidence="5 6">
    <name type="scientific">Naegleria fowleri</name>
    <name type="common">Brain eating amoeba</name>
    <dbReference type="NCBI Taxonomy" id="5763"/>
    <lineage>
        <taxon>Eukaryota</taxon>
        <taxon>Discoba</taxon>
        <taxon>Heterolobosea</taxon>
        <taxon>Tetramitia</taxon>
        <taxon>Eutetramitia</taxon>
        <taxon>Vahlkampfiidae</taxon>
        <taxon>Naegleria</taxon>
    </lineage>
</organism>
<feature type="transmembrane region" description="Helical" evidence="4">
    <location>
        <begin position="321"/>
        <end position="352"/>
    </location>
</feature>
<dbReference type="EMBL" id="VFQX01000048">
    <property type="protein sequence ID" value="KAF0975010.1"/>
    <property type="molecule type" value="Genomic_DNA"/>
</dbReference>
<evidence type="ECO:0008006" key="7">
    <source>
        <dbReference type="Google" id="ProtNLM"/>
    </source>
</evidence>
<dbReference type="GeneID" id="68112981"/>
<proteinExistence type="predicted"/>
<dbReference type="VEuPathDB" id="AmoebaDB:NfTy_045350"/>
<gene>
    <name evidence="5" type="ORF">FDP41_005763</name>
</gene>
<evidence type="ECO:0000256" key="3">
    <source>
        <dbReference type="ARBA" id="ARBA00023180"/>
    </source>
</evidence>
<comment type="subcellular location">
    <subcellularLocation>
        <location evidence="1">Membrane</location>
    </subcellularLocation>
</comment>
<dbReference type="RefSeq" id="XP_044559723.1">
    <property type="nucleotide sequence ID" value="XM_044709323.1"/>
</dbReference>
<evidence type="ECO:0000313" key="6">
    <source>
        <dbReference type="Proteomes" id="UP000444721"/>
    </source>
</evidence>
<keyword evidence="3" id="KW-0325">Glycoprotein</keyword>
<evidence type="ECO:0000313" key="5">
    <source>
        <dbReference type="EMBL" id="KAF0975010.1"/>
    </source>
</evidence>
<dbReference type="Pfam" id="PF01437">
    <property type="entry name" value="PSI"/>
    <property type="match status" value="1"/>
</dbReference>
<evidence type="ECO:0000256" key="1">
    <source>
        <dbReference type="ARBA" id="ARBA00004370"/>
    </source>
</evidence>
<dbReference type="GO" id="GO:0016020">
    <property type="term" value="C:membrane"/>
    <property type="evidence" value="ECO:0007669"/>
    <property type="project" value="UniProtKB-SubCell"/>
</dbReference>
<keyword evidence="6" id="KW-1185">Reference proteome</keyword>
<dbReference type="AlphaFoldDB" id="A0A6A5BLX3"/>
<keyword evidence="4" id="KW-0812">Transmembrane</keyword>
<accession>A0A6A5BLX3</accession>
<evidence type="ECO:0000256" key="4">
    <source>
        <dbReference type="SAM" id="Phobius"/>
    </source>
</evidence>
<evidence type="ECO:0000256" key="2">
    <source>
        <dbReference type="ARBA" id="ARBA00023136"/>
    </source>
</evidence>